<dbReference type="SUPFAM" id="SSF53850">
    <property type="entry name" value="Periplasmic binding protein-like II"/>
    <property type="match status" value="1"/>
</dbReference>
<sequence>MRVVWWGNDKRTELTQEALDSFSASHPGAAIAPEPTEWGGYWDKLATQVAAQDAPDLIQMDEKYLLEYARRGALADLAAVDTTAFAPGTVELGEADGTLYAINAGTIAPVLMANPELFDQAGVPLPDDATWTWDDVKRLAITLTTNLPAGSYGLTDFSGRDAAFRVWVRQNGVETFTDGQLGFGPEVAASFFAMAKDLMDSGATPPASQSTEDVSAPVAQRLFSTGLTAMAIYSSNQITAFDAATGKDLRLLRLPSRDGTPAGARLAYQASMYWCVMSQAKNPERAVQLASYLVNDEAAGRILLTERGVPANTQVLAAIQNDLSASDKKAIAYLDSLEPHLAPTPPLTPQGASSFEDVLIRHGQDVLFGRATPQAAGESFVNEMRTAIG</sequence>
<dbReference type="Proteomes" id="UP001434337">
    <property type="component" value="Chromosome"/>
</dbReference>
<protein>
    <submittedName>
        <fullName evidence="1">Extracellular solute-binding protein</fullName>
    </submittedName>
</protein>
<gene>
    <name evidence="1" type="ORF">PCC79_03785</name>
</gene>
<proteinExistence type="predicted"/>
<reference evidence="1 2" key="1">
    <citation type="journal article" date="2023" name="Environ Microbiome">
        <title>A coral-associated actinobacterium mitigates coral bleaching under heat stress.</title>
        <authorList>
            <person name="Li J."/>
            <person name="Zou Y."/>
            <person name="Li Q."/>
            <person name="Zhang J."/>
            <person name="Bourne D.G."/>
            <person name="Lyu Y."/>
            <person name="Liu C."/>
            <person name="Zhang S."/>
        </authorList>
    </citation>
    <scope>NUCLEOTIDE SEQUENCE [LARGE SCALE GENOMIC DNA]</scope>
    <source>
        <strain evidence="1 2">SCSIO 13291</strain>
    </source>
</reference>
<dbReference type="EMBL" id="CP115965">
    <property type="protein sequence ID" value="WZW99329.1"/>
    <property type="molecule type" value="Genomic_DNA"/>
</dbReference>
<dbReference type="InterPro" id="IPR050490">
    <property type="entry name" value="Bact_solute-bd_prot1"/>
</dbReference>
<dbReference type="Gene3D" id="3.40.190.10">
    <property type="entry name" value="Periplasmic binding protein-like II"/>
    <property type="match status" value="2"/>
</dbReference>
<organism evidence="1 2">
    <name type="scientific">Propioniciclava soli</name>
    <dbReference type="NCBI Taxonomy" id="2775081"/>
    <lineage>
        <taxon>Bacteria</taxon>
        <taxon>Bacillati</taxon>
        <taxon>Actinomycetota</taxon>
        <taxon>Actinomycetes</taxon>
        <taxon>Propionibacteriales</taxon>
        <taxon>Propionibacteriaceae</taxon>
        <taxon>Propioniciclava</taxon>
    </lineage>
</organism>
<accession>A0ABZ3CAY2</accession>
<dbReference type="PANTHER" id="PTHR43649">
    <property type="entry name" value="ARABINOSE-BINDING PROTEIN-RELATED"/>
    <property type="match status" value="1"/>
</dbReference>
<dbReference type="InterPro" id="IPR006059">
    <property type="entry name" value="SBP"/>
</dbReference>
<evidence type="ECO:0000313" key="2">
    <source>
        <dbReference type="Proteomes" id="UP001434337"/>
    </source>
</evidence>
<name>A0ABZ3CAY2_9ACTN</name>
<dbReference type="PANTHER" id="PTHR43649:SF11">
    <property type="entry name" value="ABC TRANSPORTER SUBSTRATE-BINDING PROTEIN YESO-RELATED"/>
    <property type="match status" value="1"/>
</dbReference>
<dbReference type="RefSeq" id="WP_342373063.1">
    <property type="nucleotide sequence ID" value="NZ_CP115965.1"/>
</dbReference>
<evidence type="ECO:0000313" key="1">
    <source>
        <dbReference type="EMBL" id="WZW99329.1"/>
    </source>
</evidence>
<keyword evidence="2" id="KW-1185">Reference proteome</keyword>
<dbReference type="Pfam" id="PF13416">
    <property type="entry name" value="SBP_bac_8"/>
    <property type="match status" value="1"/>
</dbReference>